<dbReference type="Pfam" id="PF04101">
    <property type="entry name" value="Glyco_tran_28_C"/>
    <property type="match status" value="1"/>
</dbReference>
<gene>
    <name evidence="2" type="ORF">GD597_01635</name>
</gene>
<dbReference type="InterPro" id="IPR007235">
    <property type="entry name" value="Glyco_trans_28_C"/>
</dbReference>
<keyword evidence="3" id="KW-1185">Reference proteome</keyword>
<evidence type="ECO:0000259" key="1">
    <source>
        <dbReference type="Pfam" id="PF04101"/>
    </source>
</evidence>
<accession>A0A8J8FCG6</accession>
<protein>
    <submittedName>
        <fullName evidence="2">Glycosyltransferase</fullName>
    </submittedName>
</protein>
<dbReference type="EMBL" id="WHPF01000001">
    <property type="protein sequence ID" value="NNV54142.1"/>
    <property type="molecule type" value="Genomic_DNA"/>
</dbReference>
<dbReference type="PANTHER" id="PTHR21015:SF22">
    <property type="entry name" value="GLYCOSYLTRANSFERASE"/>
    <property type="match status" value="1"/>
</dbReference>
<evidence type="ECO:0000313" key="2">
    <source>
        <dbReference type="EMBL" id="NNV54142.1"/>
    </source>
</evidence>
<dbReference type="Proteomes" id="UP000598971">
    <property type="component" value="Unassembled WGS sequence"/>
</dbReference>
<sequence>MFLKLKEFYITKLFKRTLITKFNTGKKVLIAPLDWGLGHATRCIPIIRLLLDSGFEVIIAAGNAPKALLQQEFPDVQCVDLPGYNIEYTKDKRLLPLKILWQAPKILINIYREQRWLQGFITTYQPDIVIADNRFGLYSKLVPCVFITHQLSILAPVKWIQVFIQKINYRCINRFTVCWVPDFEDANNNIAGQLSHPAIRPAIPVKYMGMLSRFKKDQPEISHKFKYLFLLSGPEPQRTLLEEKVMGVLPFIQEPCSIVRGLPAIQNTIEVPDNCVVYNHLATDALEQLILQSELVVCRSGYTSVMELVALHKMALLIPTPGQTEQEYLARNLQEQGWFATCNQDDDLLKAIHIALSKNYHLPRMQHHLFEESILTSVNTLIKQRLH</sequence>
<comment type="caution">
    <text evidence="2">The sequence shown here is derived from an EMBL/GenBank/DDBJ whole genome shotgun (WGS) entry which is preliminary data.</text>
</comment>
<dbReference type="Gene3D" id="3.40.50.2000">
    <property type="entry name" value="Glycogen Phosphorylase B"/>
    <property type="match status" value="1"/>
</dbReference>
<name>A0A8J8FCG6_9BACT</name>
<proteinExistence type="predicted"/>
<reference evidence="2" key="1">
    <citation type="submission" date="2019-10" db="EMBL/GenBank/DDBJ databases">
        <title>Draft genome sequence of Panacibacter sp. KCS-6.</title>
        <authorList>
            <person name="Yim K.J."/>
        </authorList>
    </citation>
    <scope>NUCLEOTIDE SEQUENCE</scope>
    <source>
        <strain evidence="2">KCS-6</strain>
    </source>
</reference>
<dbReference type="SUPFAM" id="SSF53756">
    <property type="entry name" value="UDP-Glycosyltransferase/glycogen phosphorylase"/>
    <property type="match status" value="1"/>
</dbReference>
<feature type="domain" description="Glycosyl transferase family 28 C-terminal" evidence="1">
    <location>
        <begin position="284"/>
        <end position="348"/>
    </location>
</feature>
<organism evidence="2 3">
    <name type="scientific">Limnovirga soli</name>
    <dbReference type="NCBI Taxonomy" id="2656915"/>
    <lineage>
        <taxon>Bacteria</taxon>
        <taxon>Pseudomonadati</taxon>
        <taxon>Bacteroidota</taxon>
        <taxon>Chitinophagia</taxon>
        <taxon>Chitinophagales</taxon>
        <taxon>Chitinophagaceae</taxon>
        <taxon>Limnovirga</taxon>
    </lineage>
</organism>
<dbReference type="PANTHER" id="PTHR21015">
    <property type="entry name" value="UDP-N-ACETYLGLUCOSAMINE--N-ACETYLMURAMYL-(PENTAPEPTIDE) PYROPHOSPHORYL-UNDECAPRENOL N-ACETYLGLUCOSAMINE TRANSFERASE 1"/>
    <property type="match status" value="1"/>
</dbReference>
<evidence type="ECO:0000313" key="3">
    <source>
        <dbReference type="Proteomes" id="UP000598971"/>
    </source>
</evidence>
<dbReference type="GO" id="GO:0016758">
    <property type="term" value="F:hexosyltransferase activity"/>
    <property type="evidence" value="ECO:0007669"/>
    <property type="project" value="InterPro"/>
</dbReference>
<dbReference type="AlphaFoldDB" id="A0A8J8FCG6"/>